<dbReference type="Proteomes" id="UP000297872">
    <property type="component" value="Unassembled WGS sequence"/>
</dbReference>
<evidence type="ECO:0000313" key="2">
    <source>
        <dbReference type="Proteomes" id="UP000297872"/>
    </source>
</evidence>
<comment type="caution">
    <text evidence="1">The sequence shown here is derived from an EMBL/GenBank/DDBJ whole genome shotgun (WGS) entry which is preliminary data.</text>
</comment>
<reference evidence="1 2" key="1">
    <citation type="submission" date="2019-02" db="EMBL/GenBank/DDBJ databases">
        <title>Draft Genome Sequence of the Prevotella sp. BCRC 81118, Isolated from Human Feces.</title>
        <authorList>
            <person name="Huang C.-H."/>
        </authorList>
    </citation>
    <scope>NUCLEOTIDE SEQUENCE [LARGE SCALE GENOMIC DNA]</scope>
    <source>
        <strain evidence="1 2">BCRC 81118</strain>
    </source>
</reference>
<dbReference type="EMBL" id="SGVY01000023">
    <property type="protein sequence ID" value="TFH79691.1"/>
    <property type="molecule type" value="Genomic_DNA"/>
</dbReference>
<sequence length="110" mass="12527">MIISFFIFIVINNVYHVNAVSGKSAEDMHLSGTLPNGHANIVNKACAKEKTEGAQLTKEREMSEKSIKEMTRWQISYAISAFFQIITWHYQGLSVILQRIIHKIIITSVF</sequence>
<name>A0A4Y8VG94_9BACT</name>
<accession>A0A4Y8VG94</accession>
<dbReference type="AlphaFoldDB" id="A0A4Y8VG94"/>
<keyword evidence="2" id="KW-1185">Reference proteome</keyword>
<proteinExistence type="predicted"/>
<organism evidence="1 2">
    <name type="scientific">Segatella hominis</name>
    <dbReference type="NCBI Taxonomy" id="2518605"/>
    <lineage>
        <taxon>Bacteria</taxon>
        <taxon>Pseudomonadati</taxon>
        <taxon>Bacteroidota</taxon>
        <taxon>Bacteroidia</taxon>
        <taxon>Bacteroidales</taxon>
        <taxon>Prevotellaceae</taxon>
        <taxon>Segatella</taxon>
    </lineage>
</organism>
<dbReference type="RefSeq" id="WP_118117193.1">
    <property type="nucleotide sequence ID" value="NZ_DBGBKM010000084.1"/>
</dbReference>
<dbReference type="GeneID" id="302995521"/>
<evidence type="ECO:0000313" key="1">
    <source>
        <dbReference type="EMBL" id="TFH79691.1"/>
    </source>
</evidence>
<gene>
    <name evidence="1" type="ORF">EXN75_09500</name>
</gene>
<protein>
    <submittedName>
        <fullName evidence="1">Uncharacterized protein</fullName>
    </submittedName>
</protein>